<accession>A0A411YIJ4</accession>
<organism evidence="3 4">
    <name type="scientific">Egibacter rhizosphaerae</name>
    <dbReference type="NCBI Taxonomy" id="1670831"/>
    <lineage>
        <taxon>Bacteria</taxon>
        <taxon>Bacillati</taxon>
        <taxon>Actinomycetota</taxon>
        <taxon>Nitriliruptoria</taxon>
        <taxon>Egibacterales</taxon>
        <taxon>Egibacteraceae</taxon>
        <taxon>Egibacter</taxon>
    </lineage>
</organism>
<sequence>MALRSLGRRGGAGARARRCAPASTGPWAARPPSRHDRGAPVRGESDVPARDATDRDATGPVPRRRFLAGAAAVAGSALTAGATPLVDPERNRARLSDPAAARVRAEAPTVLDELARLAGQAGEGEPCCLIDLGGVEHNLDALLRFAETHGWTLRPRLDVLGGPQPAARVLDALPEPRGLVRRLRDVAPTLEAAPEEADLIVAEAPTDRELARYLTTPPTRANQRVRLSVGDLATLDTTIDLAHEAGTDEPVELCLELDSGAGRGGFREPQSVVAAAGRLRDAGEVVRCTALRARDTHARVTAASPVRTGIARDARARLRELRRLLVEAAGGAIDPDELVVGGPGSANYRNWAEGDELDEIHPGSAVVYSRWLREGFDDDELVVALVVAAPVLGVVGASPRVPLTDFSMPGSDREQLTLRGGSWPDARGEQPELLWPEGLDDDRLHGGRGEHTSAITAPAGRLERGDYVLMWPEDTDAAVGRFGSVIGVREGTVEDIWPTFTRWGAPWSE</sequence>
<dbReference type="EMBL" id="CP036402">
    <property type="protein sequence ID" value="QBI20949.1"/>
    <property type="molecule type" value="Genomic_DNA"/>
</dbReference>
<dbReference type="SUPFAM" id="SSF51419">
    <property type="entry name" value="PLP-binding barrel"/>
    <property type="match status" value="1"/>
</dbReference>
<dbReference type="AlphaFoldDB" id="A0A411YIJ4"/>
<dbReference type="PANTHER" id="PTHR28004">
    <property type="entry name" value="ZGC:162816-RELATED"/>
    <property type="match status" value="1"/>
</dbReference>
<evidence type="ECO:0000313" key="3">
    <source>
        <dbReference type="EMBL" id="QBI20949.1"/>
    </source>
</evidence>
<protein>
    <recommendedName>
        <fullName evidence="2">Alanine racemase N-terminal domain-containing protein</fullName>
    </recommendedName>
</protein>
<dbReference type="OrthoDB" id="2445260at2"/>
<feature type="compositionally biased region" description="Basic and acidic residues" evidence="1">
    <location>
        <begin position="33"/>
        <end position="57"/>
    </location>
</feature>
<dbReference type="PANTHER" id="PTHR28004:SF2">
    <property type="entry name" value="D-SERINE DEHYDRATASE"/>
    <property type="match status" value="1"/>
</dbReference>
<proteinExistence type="predicted"/>
<dbReference type="Proteomes" id="UP000291469">
    <property type="component" value="Chromosome"/>
</dbReference>
<dbReference type="KEGG" id="erz:ER308_16125"/>
<name>A0A411YIJ4_9ACTN</name>
<dbReference type="GO" id="GO:0036088">
    <property type="term" value="P:D-serine catabolic process"/>
    <property type="evidence" value="ECO:0007669"/>
    <property type="project" value="TreeGrafter"/>
</dbReference>
<keyword evidence="4" id="KW-1185">Reference proteome</keyword>
<dbReference type="InterPro" id="IPR042208">
    <property type="entry name" value="D-ser_dehydrat-like_sf"/>
</dbReference>
<dbReference type="GO" id="GO:0008721">
    <property type="term" value="F:D-serine ammonia-lyase activity"/>
    <property type="evidence" value="ECO:0007669"/>
    <property type="project" value="TreeGrafter"/>
</dbReference>
<reference evidence="3 4" key="1">
    <citation type="submission" date="2019-01" db="EMBL/GenBank/DDBJ databases">
        <title>Egibacter rhizosphaerae EGI 80759T.</title>
        <authorList>
            <person name="Chen D.-D."/>
            <person name="Tian Y."/>
            <person name="Jiao J.-Y."/>
            <person name="Zhang X.-T."/>
            <person name="Zhang Y.-G."/>
            <person name="Zhang Y."/>
            <person name="Xiao M."/>
            <person name="Shu W.-S."/>
            <person name="Li W.-J."/>
        </authorList>
    </citation>
    <scope>NUCLEOTIDE SEQUENCE [LARGE SCALE GENOMIC DNA]</scope>
    <source>
        <strain evidence="3 4">EGI 80759</strain>
    </source>
</reference>
<dbReference type="InterPro" id="IPR051466">
    <property type="entry name" value="D-amino_acid_metab_enzyme"/>
</dbReference>
<evidence type="ECO:0000256" key="1">
    <source>
        <dbReference type="SAM" id="MobiDB-lite"/>
    </source>
</evidence>
<dbReference type="Gene3D" id="2.40.37.20">
    <property type="entry name" value="D-serine dehydratase-like domain"/>
    <property type="match status" value="1"/>
</dbReference>
<gene>
    <name evidence="3" type="ORF">ER308_16125</name>
</gene>
<feature type="domain" description="Alanine racemase N-terminal" evidence="2">
    <location>
        <begin position="189"/>
        <end position="367"/>
    </location>
</feature>
<evidence type="ECO:0000313" key="4">
    <source>
        <dbReference type="Proteomes" id="UP000291469"/>
    </source>
</evidence>
<feature type="region of interest" description="Disordered" evidence="1">
    <location>
        <begin position="1"/>
        <end position="62"/>
    </location>
</feature>
<evidence type="ECO:0000259" key="2">
    <source>
        <dbReference type="Pfam" id="PF01168"/>
    </source>
</evidence>
<dbReference type="Gene3D" id="3.20.20.10">
    <property type="entry name" value="Alanine racemase"/>
    <property type="match status" value="1"/>
</dbReference>
<dbReference type="InterPro" id="IPR001608">
    <property type="entry name" value="Ala_racemase_N"/>
</dbReference>
<dbReference type="Pfam" id="PF01168">
    <property type="entry name" value="Ala_racemase_N"/>
    <property type="match status" value="1"/>
</dbReference>
<dbReference type="InterPro" id="IPR029066">
    <property type="entry name" value="PLP-binding_barrel"/>
</dbReference>